<dbReference type="InterPro" id="IPR036179">
    <property type="entry name" value="Ig-like_dom_sf"/>
</dbReference>
<dbReference type="HOGENOM" id="CLU_017990_0_0_1"/>
<evidence type="ECO:0000256" key="1">
    <source>
        <dbReference type="ARBA" id="ARBA00004251"/>
    </source>
</evidence>
<keyword evidence="3" id="KW-1003">Cell membrane</keyword>
<evidence type="ECO:0000256" key="7">
    <source>
        <dbReference type="ARBA" id="ARBA00022989"/>
    </source>
</evidence>
<dbReference type="PANTHER" id="PTHR48423">
    <property type="entry name" value="INTERLEUKIN-27 RECEPTOR SUBUNIT ALPHA"/>
    <property type="match status" value="1"/>
</dbReference>
<evidence type="ECO:0000256" key="3">
    <source>
        <dbReference type="ARBA" id="ARBA00022475"/>
    </source>
</evidence>
<dbReference type="SMART" id="SM00060">
    <property type="entry name" value="FN3"/>
    <property type="match status" value="2"/>
</dbReference>
<dbReference type="FunFam" id="2.60.40.10:FF:000414">
    <property type="entry name" value="Interleukin-6 receptor subunit beta"/>
    <property type="match status" value="1"/>
</dbReference>
<dbReference type="InterPro" id="IPR036116">
    <property type="entry name" value="FN3_sf"/>
</dbReference>
<dbReference type="CDD" id="cd00063">
    <property type="entry name" value="FN3"/>
    <property type="match status" value="1"/>
</dbReference>
<dbReference type="Pfam" id="PF06328">
    <property type="entry name" value="Lep_receptor_Ig"/>
    <property type="match status" value="1"/>
</dbReference>
<feature type="domain" description="Fibronectin type-III" evidence="13">
    <location>
        <begin position="521"/>
        <end position="615"/>
    </location>
</feature>
<dbReference type="PROSITE" id="PS50853">
    <property type="entry name" value="FN3"/>
    <property type="match status" value="1"/>
</dbReference>
<keyword evidence="8 12" id="KW-0472">Membrane</keyword>
<keyword evidence="15" id="KW-1185">Reference proteome</keyword>
<dbReference type="SUPFAM" id="SSF48726">
    <property type="entry name" value="Immunoglobulin"/>
    <property type="match status" value="1"/>
</dbReference>
<evidence type="ECO:0000256" key="12">
    <source>
        <dbReference type="SAM" id="Phobius"/>
    </source>
</evidence>
<dbReference type="EMBL" id="AFYH01102926">
    <property type="status" value="NOT_ANNOTATED_CDS"/>
    <property type="molecule type" value="Genomic_DNA"/>
</dbReference>
<dbReference type="Pfam" id="PF25552">
    <property type="entry name" value="LIFR_D4"/>
    <property type="match status" value="1"/>
</dbReference>
<evidence type="ECO:0000256" key="9">
    <source>
        <dbReference type="ARBA" id="ARBA00023170"/>
    </source>
</evidence>
<proteinExistence type="inferred from homology"/>
<evidence type="ECO:0000313" key="15">
    <source>
        <dbReference type="Proteomes" id="UP000008672"/>
    </source>
</evidence>
<keyword evidence="7 12" id="KW-1133">Transmembrane helix</keyword>
<dbReference type="EMBL" id="AFYH01102925">
    <property type="status" value="NOT_ANNOTATED_CDS"/>
    <property type="molecule type" value="Genomic_DNA"/>
</dbReference>
<reference evidence="14" key="3">
    <citation type="submission" date="2025-09" db="UniProtKB">
        <authorList>
            <consortium name="Ensembl"/>
        </authorList>
    </citation>
    <scope>IDENTIFICATION</scope>
</reference>
<evidence type="ECO:0000256" key="6">
    <source>
        <dbReference type="ARBA" id="ARBA00022737"/>
    </source>
</evidence>
<keyword evidence="9" id="KW-0675">Receptor</keyword>
<keyword evidence="11" id="KW-0393">Immunoglobulin domain</keyword>
<name>H3AW18_LATCH</name>
<dbReference type="Gene3D" id="2.60.40.10">
    <property type="entry name" value="Immunoglobulins"/>
    <property type="match status" value="5"/>
</dbReference>
<dbReference type="SUPFAM" id="SSF49265">
    <property type="entry name" value="Fibronectin type III"/>
    <property type="match status" value="3"/>
</dbReference>
<organism evidence="14 15">
    <name type="scientific">Latimeria chalumnae</name>
    <name type="common">Coelacanth</name>
    <dbReference type="NCBI Taxonomy" id="7897"/>
    <lineage>
        <taxon>Eukaryota</taxon>
        <taxon>Metazoa</taxon>
        <taxon>Chordata</taxon>
        <taxon>Craniata</taxon>
        <taxon>Vertebrata</taxon>
        <taxon>Euteleostomi</taxon>
        <taxon>Coelacanthiformes</taxon>
        <taxon>Coelacanthidae</taxon>
        <taxon>Latimeria</taxon>
    </lineage>
</organism>
<dbReference type="EMBL" id="AFYH01102927">
    <property type="status" value="NOT_ANNOTATED_CDS"/>
    <property type="molecule type" value="Genomic_DNA"/>
</dbReference>
<evidence type="ECO:0000256" key="8">
    <source>
        <dbReference type="ARBA" id="ARBA00023136"/>
    </source>
</evidence>
<dbReference type="PANTHER" id="PTHR48423:SF1">
    <property type="entry name" value="INTERLEUKIN-27 RECEPTOR SUBUNIT ALPHA"/>
    <property type="match status" value="1"/>
</dbReference>
<keyword evidence="6" id="KW-0677">Repeat</keyword>
<dbReference type="Proteomes" id="UP000008672">
    <property type="component" value="Unassembled WGS sequence"/>
</dbReference>
<accession>H3AW18</accession>
<dbReference type="GO" id="GO:0005886">
    <property type="term" value="C:plasma membrane"/>
    <property type="evidence" value="ECO:0007669"/>
    <property type="project" value="UniProtKB-SubCell"/>
</dbReference>
<reference evidence="14" key="2">
    <citation type="submission" date="2025-08" db="UniProtKB">
        <authorList>
            <consortium name="Ensembl"/>
        </authorList>
    </citation>
    <scope>IDENTIFICATION</scope>
</reference>
<evidence type="ECO:0000256" key="5">
    <source>
        <dbReference type="ARBA" id="ARBA00022729"/>
    </source>
</evidence>
<dbReference type="Ensembl" id="ENSLACT00000013936.1">
    <property type="protein sequence ID" value="ENSLACP00000013839.1"/>
    <property type="gene ID" value="ENSLACG00000012183.1"/>
</dbReference>
<evidence type="ECO:0000313" key="14">
    <source>
        <dbReference type="Ensembl" id="ENSLACP00000013839.1"/>
    </source>
</evidence>
<evidence type="ECO:0000256" key="2">
    <source>
        <dbReference type="ARBA" id="ARBA00008921"/>
    </source>
</evidence>
<comment type="similarity">
    <text evidence="2">Belongs to the type I cytokine receptor family. Type 2 subfamily.</text>
</comment>
<dbReference type="InterPro" id="IPR052672">
    <property type="entry name" value="Type1_Cytokine_Rcpt_Type2"/>
</dbReference>
<feature type="transmembrane region" description="Helical" evidence="12">
    <location>
        <begin position="621"/>
        <end position="643"/>
    </location>
</feature>
<dbReference type="InterPro" id="IPR013783">
    <property type="entry name" value="Ig-like_fold"/>
</dbReference>
<reference evidence="15" key="1">
    <citation type="submission" date="2011-08" db="EMBL/GenBank/DDBJ databases">
        <title>The draft genome of Latimeria chalumnae.</title>
        <authorList>
            <person name="Di Palma F."/>
            <person name="Alfoldi J."/>
            <person name="Johnson J."/>
            <person name="Berlin A."/>
            <person name="Gnerre S."/>
            <person name="Jaffe D."/>
            <person name="MacCallum I."/>
            <person name="Young S."/>
            <person name="Walker B.J."/>
            <person name="Lander E."/>
            <person name="Lindblad-Toh K."/>
        </authorList>
    </citation>
    <scope>NUCLEOTIDE SEQUENCE [LARGE SCALE GENOMIC DNA]</scope>
    <source>
        <strain evidence="15">Wild caught</strain>
    </source>
</reference>
<evidence type="ECO:0000256" key="10">
    <source>
        <dbReference type="ARBA" id="ARBA00023180"/>
    </source>
</evidence>
<keyword evidence="10" id="KW-0325">Glycoprotein</keyword>
<dbReference type="AlphaFoldDB" id="H3AW18"/>
<dbReference type="STRING" id="7897.ENSLACP00000013839"/>
<evidence type="ECO:0000259" key="13">
    <source>
        <dbReference type="PROSITE" id="PS50853"/>
    </source>
</evidence>
<evidence type="ECO:0000256" key="11">
    <source>
        <dbReference type="ARBA" id="ARBA00023319"/>
    </source>
</evidence>
<dbReference type="GeneTree" id="ENSGT00940000158915"/>
<evidence type="ECO:0000256" key="4">
    <source>
        <dbReference type="ARBA" id="ARBA00022692"/>
    </source>
</evidence>
<dbReference type="InParanoid" id="H3AW18"/>
<sequence>VLTGWSFITTSSCCFFCLKHHAYAGSSASWDGCSTLILNSSLVRLGSPVRASCNLNVSCFQGSGVTASDVIWKLDKEDVPKSQSFSSPDGVSYVTLPNFNLTLGNLSCHIFHQGALRFLKWSLVKGGLPPSQPEHLSCATSQTEYYNGTINCSWTRSTETHIPTQFTLLVTEFTRLSTGNCTTSNEKNSCLVYLPILTVFFKITVTAENELGRAESQSLCGSGTELSKYLAVFSFLMSEILNPSSEWEWSPYIMQSSFILRGYNLERMWDVIRVKQVPGRSDCLQVQWETPHEVNYKTYQMMIQYHTGMEEPWTQVGLRSLVVPTRGPALWGKIEDMEGSGRRKVVIMWKPLGKNEANGKILGYRAYCLCKGKKEDIPQCHNNLSTDCRLDITKEKCSVFLSAYNSVGESPQSKIVFPPANQAALPPSLNVNASPAGDDSLLIKWESPSLPTTGHIIEWCQVSDKSDRVINWHFQPGNSSQGVIKENIEPARLYNISVHVLYNGEVVTQGYTQSYSKQSAPLSGPEVKPKQIWNWKAEVEWDEIQIDDRCGFIRNYTIFCGDKEGRFKSVSVNSSVYRYNISGLTENSIYQIFIMASTDGGSTNGSILTLKTKPIERENKMLVILLFTGITLIIITSVLTCIYQKQFFKKYLWPKVPSPAESTLAGWIP</sequence>
<keyword evidence="4 12" id="KW-0812">Transmembrane</keyword>
<dbReference type="eggNOG" id="ENOG502RY7T">
    <property type="taxonomic scope" value="Eukaryota"/>
</dbReference>
<dbReference type="InterPro" id="IPR010457">
    <property type="entry name" value="IgC2-like_lig-bd"/>
</dbReference>
<keyword evidence="5" id="KW-0732">Signal</keyword>
<comment type="subcellular location">
    <subcellularLocation>
        <location evidence="1">Cell membrane</location>
        <topology evidence="1">Single-pass type I membrane protein</topology>
    </subcellularLocation>
</comment>
<protein>
    <recommendedName>
        <fullName evidence="13">Fibronectin type-III domain-containing protein</fullName>
    </recommendedName>
</protein>
<dbReference type="InterPro" id="IPR003961">
    <property type="entry name" value="FN3_dom"/>
</dbReference>